<name>A0A4R1HIW4_PSEEN</name>
<reference evidence="3 4" key="1">
    <citation type="submission" date="2019-03" db="EMBL/GenBank/DDBJ databases">
        <title>Sequencing the genomes of 1000 actinobacteria strains.</title>
        <authorList>
            <person name="Klenk H.-P."/>
        </authorList>
    </citation>
    <scope>NUCLEOTIDE SEQUENCE [LARGE SCALE GENOMIC DNA]</scope>
    <source>
        <strain evidence="3 4">DSM 44969</strain>
    </source>
</reference>
<dbReference type="AlphaFoldDB" id="A0A4R1HIW4"/>
<gene>
    <name evidence="3" type="ORF">EV378_4364</name>
</gene>
<dbReference type="Proteomes" id="UP000295560">
    <property type="component" value="Unassembled WGS sequence"/>
</dbReference>
<keyword evidence="3" id="KW-0489">Methyltransferase</keyword>
<dbReference type="InterPro" id="IPR029063">
    <property type="entry name" value="SAM-dependent_MTases_sf"/>
</dbReference>
<keyword evidence="4" id="KW-1185">Reference proteome</keyword>
<dbReference type="EMBL" id="SMFZ01000002">
    <property type="protein sequence ID" value="TCK20405.1"/>
    <property type="molecule type" value="Genomic_DNA"/>
</dbReference>
<sequence>MMSAFRRAHDGLPREAPGSERTTRLLLEMCGPLPAAPRVVDIGCGTGPATLVLAELTGGTVDAVDLHEPYLTELGARARAAGVDGRVRTHVASMQDLPFPDTAFDLVWAEGSAYVMGFDAALAAWRRLVAPGGALVLTEAEWTTPDPSTGAREFWDEAYPSMRTTGENVRAAQETGWTVAGTYLLPDVDWDAYYEPLASNLDRMRDDGVSPALVDDVGHEIEVRRAHGADYGYTGYVLRPR</sequence>
<dbReference type="CDD" id="cd02440">
    <property type="entry name" value="AdoMet_MTases"/>
    <property type="match status" value="1"/>
</dbReference>
<keyword evidence="3" id="KW-0808">Transferase</keyword>
<dbReference type="InterPro" id="IPR041698">
    <property type="entry name" value="Methyltransf_25"/>
</dbReference>
<dbReference type="Pfam" id="PF13649">
    <property type="entry name" value="Methyltransf_25"/>
    <property type="match status" value="1"/>
</dbReference>
<evidence type="ECO:0000313" key="4">
    <source>
        <dbReference type="Proteomes" id="UP000295560"/>
    </source>
</evidence>
<accession>A0A4R1HIW4</accession>
<dbReference type="GO" id="GO:0032259">
    <property type="term" value="P:methylation"/>
    <property type="evidence" value="ECO:0007669"/>
    <property type="project" value="UniProtKB-KW"/>
</dbReference>
<feature type="region of interest" description="Disordered" evidence="1">
    <location>
        <begin position="1"/>
        <end position="20"/>
    </location>
</feature>
<evidence type="ECO:0000313" key="3">
    <source>
        <dbReference type="EMBL" id="TCK20405.1"/>
    </source>
</evidence>
<proteinExistence type="predicted"/>
<feature type="compositionally biased region" description="Basic and acidic residues" evidence="1">
    <location>
        <begin position="7"/>
        <end position="20"/>
    </location>
</feature>
<organism evidence="3 4">
    <name type="scientific">Pseudonocardia endophytica</name>
    <dbReference type="NCBI Taxonomy" id="401976"/>
    <lineage>
        <taxon>Bacteria</taxon>
        <taxon>Bacillati</taxon>
        <taxon>Actinomycetota</taxon>
        <taxon>Actinomycetes</taxon>
        <taxon>Pseudonocardiales</taxon>
        <taxon>Pseudonocardiaceae</taxon>
        <taxon>Pseudonocardia</taxon>
    </lineage>
</organism>
<feature type="domain" description="Methyltransferase" evidence="2">
    <location>
        <begin position="39"/>
        <end position="133"/>
    </location>
</feature>
<protein>
    <submittedName>
        <fullName evidence="3">Methyltransferase family protein</fullName>
    </submittedName>
</protein>
<dbReference type="PANTHER" id="PTHR44068:SF11">
    <property type="entry name" value="GERANYL DIPHOSPHATE 2-C-METHYLTRANSFERASE"/>
    <property type="match status" value="1"/>
</dbReference>
<comment type="caution">
    <text evidence="3">The sequence shown here is derived from an EMBL/GenBank/DDBJ whole genome shotgun (WGS) entry which is preliminary data.</text>
</comment>
<dbReference type="SUPFAM" id="SSF53335">
    <property type="entry name" value="S-adenosyl-L-methionine-dependent methyltransferases"/>
    <property type="match status" value="1"/>
</dbReference>
<dbReference type="Gene3D" id="3.40.50.150">
    <property type="entry name" value="Vaccinia Virus protein VP39"/>
    <property type="match status" value="1"/>
</dbReference>
<dbReference type="InterPro" id="IPR050447">
    <property type="entry name" value="Erg6_SMT_methyltransf"/>
</dbReference>
<dbReference type="PANTHER" id="PTHR44068">
    <property type="entry name" value="ZGC:194242"/>
    <property type="match status" value="1"/>
</dbReference>
<evidence type="ECO:0000259" key="2">
    <source>
        <dbReference type="Pfam" id="PF13649"/>
    </source>
</evidence>
<evidence type="ECO:0000256" key="1">
    <source>
        <dbReference type="SAM" id="MobiDB-lite"/>
    </source>
</evidence>
<dbReference type="GO" id="GO:0008168">
    <property type="term" value="F:methyltransferase activity"/>
    <property type="evidence" value="ECO:0007669"/>
    <property type="project" value="UniProtKB-KW"/>
</dbReference>